<keyword evidence="4" id="KW-1185">Reference proteome</keyword>
<evidence type="ECO:0000259" key="2">
    <source>
        <dbReference type="Pfam" id="PF25213"/>
    </source>
</evidence>
<dbReference type="InterPro" id="IPR057527">
    <property type="entry name" value="HVO_A0261-like_N"/>
</dbReference>
<evidence type="ECO:0000313" key="3">
    <source>
        <dbReference type="EMBL" id="MFC6725047.1"/>
    </source>
</evidence>
<reference evidence="3 4" key="1">
    <citation type="journal article" date="2019" name="Int. J. Syst. Evol. Microbiol.">
        <title>The Global Catalogue of Microorganisms (GCM) 10K type strain sequencing project: providing services to taxonomists for standard genome sequencing and annotation.</title>
        <authorList>
            <consortium name="The Broad Institute Genomics Platform"/>
            <consortium name="The Broad Institute Genome Sequencing Center for Infectious Disease"/>
            <person name="Wu L."/>
            <person name="Ma J."/>
        </authorList>
    </citation>
    <scope>NUCLEOTIDE SEQUENCE [LARGE SCALE GENOMIC DNA]</scope>
    <source>
        <strain evidence="3 4">NBRC 111368</strain>
    </source>
</reference>
<dbReference type="AlphaFoldDB" id="A0ABD5S2A5"/>
<dbReference type="Gene3D" id="1.10.10.10">
    <property type="entry name" value="Winged helix-like DNA-binding domain superfamily/Winged helix DNA-binding domain"/>
    <property type="match status" value="1"/>
</dbReference>
<dbReference type="Proteomes" id="UP001596328">
    <property type="component" value="Unassembled WGS sequence"/>
</dbReference>
<dbReference type="Pfam" id="PF08350">
    <property type="entry name" value="FilR1_middle"/>
    <property type="match status" value="1"/>
</dbReference>
<dbReference type="InterPro" id="IPR036388">
    <property type="entry name" value="WH-like_DNA-bd_sf"/>
</dbReference>
<feature type="domain" description="Methanogenesis regulatory protein FilR1 middle" evidence="1">
    <location>
        <begin position="123"/>
        <end position="253"/>
    </location>
</feature>
<accession>A0ABD5S2A5</accession>
<proteinExistence type="predicted"/>
<gene>
    <name evidence="3" type="ORF">ACFQE1_11825</name>
</gene>
<evidence type="ECO:0000259" key="1">
    <source>
        <dbReference type="Pfam" id="PF08350"/>
    </source>
</evidence>
<dbReference type="InterPro" id="IPR013561">
    <property type="entry name" value="FilR1_middle_dom"/>
</dbReference>
<comment type="caution">
    <text evidence="3">The sequence shown here is derived from an EMBL/GenBank/DDBJ whole genome shotgun (WGS) entry which is preliminary data.</text>
</comment>
<dbReference type="SUPFAM" id="SSF46785">
    <property type="entry name" value="Winged helix' DNA-binding domain"/>
    <property type="match status" value="1"/>
</dbReference>
<sequence length="265" mass="30004">MEDALDDIRFLANSENRIRVLSALDQGTATRRQLQEETGVPRSSTARALTEAEERGWVVSEGSEYRITPHGEGMVSEIRGTIESTQGIRHLGETIKWLPEPAQALDFQNFRDARITVPTEDNPTAPFDRGLELIRVANVYRGLTQNSLPQYMKEIVDRVERDSIDFEGVIEADFVEVLREDRQRAGVWSPIVDRMWVYDGHVPVNLHVLDETVVIWLCDENHEGDDVIVKGLLETADSVVVQWAESLYAEYRDEATPLDADVLSV</sequence>
<evidence type="ECO:0000313" key="4">
    <source>
        <dbReference type="Proteomes" id="UP001596328"/>
    </source>
</evidence>
<feature type="domain" description="HVO-A0261-like N-terminal" evidence="2">
    <location>
        <begin position="6"/>
        <end position="83"/>
    </location>
</feature>
<protein>
    <submittedName>
        <fullName evidence="3">Helix-turn-helix transcriptional regulator</fullName>
    </submittedName>
</protein>
<dbReference type="EMBL" id="JBHSWU010000368">
    <property type="protein sequence ID" value="MFC6725047.1"/>
    <property type="molecule type" value="Genomic_DNA"/>
</dbReference>
<dbReference type="InterPro" id="IPR036390">
    <property type="entry name" value="WH_DNA-bd_sf"/>
</dbReference>
<organism evidence="3 4">
    <name type="scientific">Halobium palmae</name>
    <dbReference type="NCBI Taxonomy" id="1776492"/>
    <lineage>
        <taxon>Archaea</taxon>
        <taxon>Methanobacteriati</taxon>
        <taxon>Methanobacteriota</taxon>
        <taxon>Stenosarchaea group</taxon>
        <taxon>Halobacteria</taxon>
        <taxon>Halobacteriales</taxon>
        <taxon>Haloferacaceae</taxon>
        <taxon>Halobium</taxon>
    </lineage>
</organism>
<dbReference type="Pfam" id="PF25213">
    <property type="entry name" value="HVO_A0261_N"/>
    <property type="match status" value="1"/>
</dbReference>
<name>A0ABD5S2A5_9EURY</name>